<feature type="compositionally biased region" description="Polar residues" evidence="1">
    <location>
        <begin position="27"/>
        <end position="52"/>
    </location>
</feature>
<evidence type="ECO:0000313" key="2">
    <source>
        <dbReference type="EMBL" id="PGH11962.1"/>
    </source>
</evidence>
<dbReference type="EMBL" id="PDNB01000065">
    <property type="protein sequence ID" value="PGH11962.1"/>
    <property type="molecule type" value="Genomic_DNA"/>
</dbReference>
<dbReference type="AlphaFoldDB" id="A0A2B7XTI6"/>
<feature type="compositionally biased region" description="Low complexity" evidence="1">
    <location>
        <begin position="54"/>
        <end position="66"/>
    </location>
</feature>
<sequence length="77" mass="8229">MYYHTATQKFLVLLPQEQPAVRPQGVVSATQSTIGARQASSDDNVLTSTHPQKTTRSSSSSSTASTEMKSGFLRLGA</sequence>
<name>A0A2B7XTI6_9EURO</name>
<proteinExistence type="predicted"/>
<gene>
    <name evidence="2" type="ORF">AJ79_04549</name>
</gene>
<dbReference type="OrthoDB" id="4183583at2759"/>
<accession>A0A2B7XTI6</accession>
<dbReference type="Proteomes" id="UP000223968">
    <property type="component" value="Unassembled WGS sequence"/>
</dbReference>
<keyword evidence="3" id="KW-1185">Reference proteome</keyword>
<reference evidence="2 3" key="1">
    <citation type="submission" date="2017-10" db="EMBL/GenBank/DDBJ databases">
        <title>Comparative genomics in systemic dimorphic fungi from Ajellomycetaceae.</title>
        <authorList>
            <person name="Munoz J.F."/>
            <person name="Mcewen J.G."/>
            <person name="Clay O.K."/>
            <person name="Cuomo C.A."/>
        </authorList>
    </citation>
    <scope>NUCLEOTIDE SEQUENCE [LARGE SCALE GENOMIC DNA]</scope>
    <source>
        <strain evidence="2 3">UAMH5409</strain>
    </source>
</reference>
<feature type="region of interest" description="Disordered" evidence="1">
    <location>
        <begin position="24"/>
        <end position="77"/>
    </location>
</feature>
<comment type="caution">
    <text evidence="2">The sequence shown here is derived from an EMBL/GenBank/DDBJ whole genome shotgun (WGS) entry which is preliminary data.</text>
</comment>
<evidence type="ECO:0000256" key="1">
    <source>
        <dbReference type="SAM" id="MobiDB-lite"/>
    </source>
</evidence>
<evidence type="ECO:0000313" key="3">
    <source>
        <dbReference type="Proteomes" id="UP000223968"/>
    </source>
</evidence>
<organism evidence="2 3">
    <name type="scientific">Helicocarpus griseus UAMH5409</name>
    <dbReference type="NCBI Taxonomy" id="1447875"/>
    <lineage>
        <taxon>Eukaryota</taxon>
        <taxon>Fungi</taxon>
        <taxon>Dikarya</taxon>
        <taxon>Ascomycota</taxon>
        <taxon>Pezizomycotina</taxon>
        <taxon>Eurotiomycetes</taxon>
        <taxon>Eurotiomycetidae</taxon>
        <taxon>Onygenales</taxon>
        <taxon>Ajellomycetaceae</taxon>
        <taxon>Helicocarpus</taxon>
    </lineage>
</organism>
<protein>
    <submittedName>
        <fullName evidence="2">Uncharacterized protein</fullName>
    </submittedName>
</protein>